<feature type="compositionally biased region" description="Basic and acidic residues" evidence="4">
    <location>
        <begin position="1142"/>
        <end position="1159"/>
    </location>
</feature>
<keyword evidence="1 3" id="KW-0547">Nucleotide-binding</keyword>
<evidence type="ECO:0000256" key="2">
    <source>
        <dbReference type="ARBA" id="ARBA00022840"/>
    </source>
</evidence>
<dbReference type="GO" id="GO:0004713">
    <property type="term" value="F:protein tyrosine kinase activity"/>
    <property type="evidence" value="ECO:0007669"/>
    <property type="project" value="InterPro"/>
</dbReference>
<evidence type="ECO:0000313" key="8">
    <source>
        <dbReference type="EMBL" id="KAE9311766.1"/>
    </source>
</evidence>
<dbReference type="SMART" id="SM00219">
    <property type="entry name" value="TyrKc"/>
    <property type="match status" value="1"/>
</dbReference>
<dbReference type="PROSITE" id="PS00109">
    <property type="entry name" value="PROTEIN_KINASE_TYR"/>
    <property type="match status" value="1"/>
</dbReference>
<sequence length="1182" mass="132313">MIQSLCDSFPPSTAPFQRFPASRYAFIRAYESPVHSRALQRQNSVVAVDLTASRRKQQVLLTILSKAAVTEWQLEHLGRVMAILQRQPAVFQRLLQIYDAGNSWVLVQELRPEWTKLRERLSDPAEFSEEKLRRVAFQVAALVHFLHRHELSLAGELVHYDLVMENEQVTLLLHLDLILSGCILVPATRRNRDADVAAIGMLMFQMAMMPRSAKSEVDARYVEGAIEEQLSHLSSACRDLLLDCLTMKLSVQYLLARKWLRQVDFLHTTNKLDGVLISPETRHALYNSLLWKLAALCMMDWLRRAHETPEGKITEEEAETESTRQRSQRPTRRIFTRSRLYVANGALRRGPLPVPIPGGHLLLPHDNRNNREQRRHVYTLQPEQSLHEDVDSKSWRTYEDFDYDFPKFYASPKSVLYDDFGVDDDGEGMLEEDSEGEFMSLRTDERWSSVSGFHDIDDDRNLQRDVVRSLQHGPSHTHDDNASDTHATYDDLFKQLKNSAVTSTENEQGATGYDRNSSHDAVHFSAFGPTQVALRDSFRIDIWAYLKQQRETMLEVALENNDFECGQRVQPLHIQRGTLVTVSIEPSARFGIKGEDCKSFRWHGGITSVSFDLFRVATRRGYEDDDEEDELCIAKIIAGAKVSLLYIRLQAVTTQTYGTAAAGTTSSSDLTLLDAHMEHVTPNVLDIPGEDLELIRPIGHGAFGDAVLARWKSTSQDVVVKMMNQDVYRSSDALAEFRHEAAVMNLLGKHPHVVELLGVSSTGSSGDVAESRGISLVTEYLPNGSVEDVLGITTEADSSSVSTFSRTVMARDAAHGLANIHQGNFLHRDIAARNCLVDAEFRVKVCDFGLSRRLRGSTHGTLDGFLFDDDRRGFGPLKWMAPESITPPHLFSTYSDSYMFGVLLYEIFSGQPPFPNLSSRDAAALILEGHHVPIPSSMPNAHQQLMEKCFEVHPLHRPSMNQIYCTLDQWVLLDTKSHVASSTIVPGKQRSAFAMKTSWTAVIVTFVVIATALMQPVTASCKSACQSQLVHYREEACQKWREVLPRPDLFNHCGQGFNQGKTSGCEGYCQETPDLGVMKSKRLDACTSLKGVPPSERQQACQAGFSAALGMAKNAAVPDAEESARASSTQGSQTSDTAAGVPEKKVKVKKVIEPESRRNLLENARKEAEAAFTNPEGVKLEL</sequence>
<dbReference type="EMBL" id="QXFV01001693">
    <property type="protein sequence ID" value="KAE9000278.1"/>
    <property type="molecule type" value="Genomic_DNA"/>
</dbReference>
<dbReference type="PROSITE" id="PS00107">
    <property type="entry name" value="PROTEIN_KINASE_ATP"/>
    <property type="match status" value="1"/>
</dbReference>
<dbReference type="PANTHER" id="PTHR24418">
    <property type="entry name" value="TYROSINE-PROTEIN KINASE"/>
    <property type="match status" value="1"/>
</dbReference>
<proteinExistence type="predicted"/>
<evidence type="ECO:0000259" key="5">
    <source>
        <dbReference type="PROSITE" id="PS50011"/>
    </source>
</evidence>
<evidence type="ECO:0000256" key="3">
    <source>
        <dbReference type="PROSITE-ProRule" id="PRU10141"/>
    </source>
</evidence>
<dbReference type="EMBL" id="QXFT01001724">
    <property type="protein sequence ID" value="KAE9311766.1"/>
    <property type="molecule type" value="Genomic_DNA"/>
</dbReference>
<dbReference type="Gene3D" id="1.10.510.10">
    <property type="entry name" value="Transferase(Phosphotransferase) domain 1"/>
    <property type="match status" value="2"/>
</dbReference>
<protein>
    <recommendedName>
        <fullName evidence="5">Protein kinase domain-containing protein</fullName>
    </recommendedName>
</protein>
<evidence type="ECO:0000313" key="9">
    <source>
        <dbReference type="Proteomes" id="UP000429607"/>
    </source>
</evidence>
<organism evidence="7 9">
    <name type="scientific">Phytophthora rubi</name>
    <dbReference type="NCBI Taxonomy" id="129364"/>
    <lineage>
        <taxon>Eukaryota</taxon>
        <taxon>Sar</taxon>
        <taxon>Stramenopiles</taxon>
        <taxon>Oomycota</taxon>
        <taxon>Peronosporomycetes</taxon>
        <taxon>Peronosporales</taxon>
        <taxon>Peronosporaceae</taxon>
        <taxon>Phytophthora</taxon>
    </lineage>
</organism>
<dbReference type="EMBL" id="QXFU01001728">
    <property type="protein sequence ID" value="KAE8996606.1"/>
    <property type="molecule type" value="Genomic_DNA"/>
</dbReference>
<dbReference type="Pfam" id="PF07714">
    <property type="entry name" value="PK_Tyr_Ser-Thr"/>
    <property type="match status" value="1"/>
</dbReference>
<keyword evidence="2 3" id="KW-0067">ATP-binding</keyword>
<keyword evidence="10" id="KW-1185">Reference proteome</keyword>
<gene>
    <name evidence="7" type="ORF">PR001_g18829</name>
    <name evidence="6" type="ORF">PR002_g19277</name>
    <name evidence="8" type="ORF">PR003_g19931</name>
</gene>
<dbReference type="Gene3D" id="3.30.200.20">
    <property type="entry name" value="Phosphorylase Kinase, domain 1"/>
    <property type="match status" value="1"/>
</dbReference>
<dbReference type="AlphaFoldDB" id="A0A6A3K409"/>
<dbReference type="InterPro" id="IPR020635">
    <property type="entry name" value="Tyr_kinase_cat_dom"/>
</dbReference>
<dbReference type="InterPro" id="IPR011009">
    <property type="entry name" value="Kinase-like_dom_sf"/>
</dbReference>
<evidence type="ECO:0000313" key="11">
    <source>
        <dbReference type="Proteomes" id="UP000435112"/>
    </source>
</evidence>
<dbReference type="InterPro" id="IPR017441">
    <property type="entry name" value="Protein_kinase_ATP_BS"/>
</dbReference>
<feature type="region of interest" description="Disordered" evidence="4">
    <location>
        <begin position="1116"/>
        <end position="1159"/>
    </location>
</feature>
<dbReference type="InterPro" id="IPR008266">
    <property type="entry name" value="Tyr_kinase_AS"/>
</dbReference>
<dbReference type="PROSITE" id="PS50011">
    <property type="entry name" value="PROTEIN_KINASE_DOM"/>
    <property type="match status" value="1"/>
</dbReference>
<dbReference type="InterPro" id="IPR000719">
    <property type="entry name" value="Prot_kinase_dom"/>
</dbReference>
<feature type="region of interest" description="Disordered" evidence="4">
    <location>
        <begin position="309"/>
        <end position="331"/>
    </location>
</feature>
<dbReference type="Proteomes" id="UP000434957">
    <property type="component" value="Unassembled WGS sequence"/>
</dbReference>
<dbReference type="InterPro" id="IPR050198">
    <property type="entry name" value="Non-receptor_tyrosine_kinases"/>
</dbReference>
<evidence type="ECO:0000256" key="4">
    <source>
        <dbReference type="SAM" id="MobiDB-lite"/>
    </source>
</evidence>
<feature type="compositionally biased region" description="Polar residues" evidence="4">
    <location>
        <begin position="1125"/>
        <end position="1137"/>
    </location>
</feature>
<evidence type="ECO:0000313" key="6">
    <source>
        <dbReference type="EMBL" id="KAE8996606.1"/>
    </source>
</evidence>
<dbReference type="OrthoDB" id="98077at2759"/>
<dbReference type="Proteomes" id="UP000435112">
    <property type="component" value="Unassembled WGS sequence"/>
</dbReference>
<comment type="caution">
    <text evidence="7">The sequence shown here is derived from an EMBL/GenBank/DDBJ whole genome shotgun (WGS) entry which is preliminary data.</text>
</comment>
<feature type="binding site" evidence="3">
    <location>
        <position position="721"/>
    </location>
    <ligand>
        <name>ATP</name>
        <dbReference type="ChEBI" id="CHEBI:30616"/>
    </ligand>
</feature>
<evidence type="ECO:0000313" key="7">
    <source>
        <dbReference type="EMBL" id="KAE9000278.1"/>
    </source>
</evidence>
<dbReference type="InterPro" id="IPR001245">
    <property type="entry name" value="Ser-Thr/Tyr_kinase_cat_dom"/>
</dbReference>
<accession>A0A6A3K409</accession>
<name>A0A6A3K409_9STRA</name>
<dbReference type="SUPFAM" id="SSF56112">
    <property type="entry name" value="Protein kinase-like (PK-like)"/>
    <property type="match status" value="2"/>
</dbReference>
<evidence type="ECO:0000256" key="1">
    <source>
        <dbReference type="ARBA" id="ARBA00022741"/>
    </source>
</evidence>
<reference evidence="9 11" key="1">
    <citation type="submission" date="2018-09" db="EMBL/GenBank/DDBJ databases">
        <title>Genomic investigation of the strawberry pathogen Phytophthora fragariae indicates pathogenicity is determined by transcriptional variation in three key races.</title>
        <authorList>
            <person name="Adams T.M."/>
            <person name="Armitage A.D."/>
            <person name="Sobczyk M.K."/>
            <person name="Bates H.J."/>
            <person name="Dunwell J.M."/>
            <person name="Nellist C.F."/>
            <person name="Harrison R.J."/>
        </authorList>
    </citation>
    <scope>NUCLEOTIDE SEQUENCE [LARGE SCALE GENOMIC DNA]</scope>
    <source>
        <strain evidence="7 9">SCRP249</strain>
        <strain evidence="6 11">SCRP324</strain>
        <strain evidence="8 10">SCRP333</strain>
    </source>
</reference>
<dbReference type="Proteomes" id="UP000429607">
    <property type="component" value="Unassembled WGS sequence"/>
</dbReference>
<evidence type="ECO:0000313" key="10">
    <source>
        <dbReference type="Proteomes" id="UP000434957"/>
    </source>
</evidence>
<dbReference type="GO" id="GO:0005524">
    <property type="term" value="F:ATP binding"/>
    <property type="evidence" value="ECO:0007669"/>
    <property type="project" value="UniProtKB-UniRule"/>
</dbReference>
<feature type="domain" description="Protein kinase" evidence="5">
    <location>
        <begin position="692"/>
        <end position="971"/>
    </location>
</feature>